<reference evidence="1" key="1">
    <citation type="submission" date="2021-06" db="EMBL/GenBank/DDBJ databases">
        <authorList>
            <person name="Kallberg Y."/>
            <person name="Tangrot J."/>
            <person name="Rosling A."/>
        </authorList>
    </citation>
    <scope>NUCLEOTIDE SEQUENCE</scope>
    <source>
        <strain evidence="1">MA461A</strain>
    </source>
</reference>
<name>A0ACA9S4E0_9GLOM</name>
<dbReference type="EMBL" id="CAJVQC010084990">
    <property type="protein sequence ID" value="CAG8821531.1"/>
    <property type="molecule type" value="Genomic_DNA"/>
</dbReference>
<accession>A0ACA9S4E0</accession>
<feature type="non-terminal residue" evidence="1">
    <location>
        <position position="68"/>
    </location>
</feature>
<evidence type="ECO:0000313" key="1">
    <source>
        <dbReference type="EMBL" id="CAG8821531.1"/>
    </source>
</evidence>
<keyword evidence="2" id="KW-1185">Reference proteome</keyword>
<proteinExistence type="predicted"/>
<sequence length="68" mass="7823">MTVKEMQQMDIDDMQDTDTLDTNSDILKSVVRKLAEITQLFVPLINSVFIIVLEAVKIYENAKHNKNI</sequence>
<organism evidence="1 2">
    <name type="scientific">Racocetra persica</name>
    <dbReference type="NCBI Taxonomy" id="160502"/>
    <lineage>
        <taxon>Eukaryota</taxon>
        <taxon>Fungi</taxon>
        <taxon>Fungi incertae sedis</taxon>
        <taxon>Mucoromycota</taxon>
        <taxon>Glomeromycotina</taxon>
        <taxon>Glomeromycetes</taxon>
        <taxon>Diversisporales</taxon>
        <taxon>Gigasporaceae</taxon>
        <taxon>Racocetra</taxon>
    </lineage>
</organism>
<evidence type="ECO:0000313" key="2">
    <source>
        <dbReference type="Proteomes" id="UP000789920"/>
    </source>
</evidence>
<gene>
    <name evidence="1" type="ORF">RPERSI_LOCUS25606</name>
</gene>
<dbReference type="Proteomes" id="UP000789920">
    <property type="component" value="Unassembled WGS sequence"/>
</dbReference>
<protein>
    <submittedName>
        <fullName evidence="1">34931_t:CDS:1</fullName>
    </submittedName>
</protein>
<comment type="caution">
    <text evidence="1">The sequence shown here is derived from an EMBL/GenBank/DDBJ whole genome shotgun (WGS) entry which is preliminary data.</text>
</comment>